<accession>R7YPA9</accession>
<protein>
    <recommendedName>
        <fullName evidence="1">DUF6594 domain-containing protein</fullName>
    </recommendedName>
</protein>
<dbReference type="AlphaFoldDB" id="R7YPA9"/>
<dbReference type="EMBL" id="JH767564">
    <property type="protein sequence ID" value="EON63732.1"/>
    <property type="molecule type" value="Genomic_DNA"/>
</dbReference>
<dbReference type="RefSeq" id="XP_007779049.1">
    <property type="nucleotide sequence ID" value="XM_007780859.1"/>
</dbReference>
<evidence type="ECO:0000259" key="1">
    <source>
        <dbReference type="Pfam" id="PF20237"/>
    </source>
</evidence>
<dbReference type="OrthoDB" id="3533814at2759"/>
<dbReference type="Proteomes" id="UP000016924">
    <property type="component" value="Unassembled WGS sequence"/>
</dbReference>
<dbReference type="InterPro" id="IPR046529">
    <property type="entry name" value="DUF6594"/>
</dbReference>
<evidence type="ECO:0000313" key="3">
    <source>
        <dbReference type="Proteomes" id="UP000016924"/>
    </source>
</evidence>
<feature type="domain" description="DUF6594" evidence="1">
    <location>
        <begin position="3"/>
        <end position="63"/>
    </location>
</feature>
<evidence type="ECO:0000313" key="2">
    <source>
        <dbReference type="EMBL" id="EON63732.1"/>
    </source>
</evidence>
<dbReference type="Pfam" id="PF20237">
    <property type="entry name" value="DUF6594"/>
    <property type="match status" value="1"/>
</dbReference>
<gene>
    <name evidence="2" type="ORF">W97_02960</name>
</gene>
<dbReference type="GeneID" id="19900271"/>
<keyword evidence="3" id="KW-1185">Reference proteome</keyword>
<sequence length="158" mass="18120">MGFPRFAALIAFDEDKSTTIYRRFDRVAARDLLRMESELAWLEAEQDFLDKNIPEGLEPELSAALISTQEQKFHANYQWDQDFDAFCTKAQRALEETVTETSASPDEIWKESLETVYGLSPSRENTIRQQFEVSRNLGKEIKAAVLDASSRALRSSLY</sequence>
<organism evidence="2 3">
    <name type="scientific">Coniosporium apollinis (strain CBS 100218)</name>
    <name type="common">Rock-inhabiting black yeast</name>
    <dbReference type="NCBI Taxonomy" id="1168221"/>
    <lineage>
        <taxon>Eukaryota</taxon>
        <taxon>Fungi</taxon>
        <taxon>Dikarya</taxon>
        <taxon>Ascomycota</taxon>
        <taxon>Pezizomycotina</taxon>
        <taxon>Dothideomycetes</taxon>
        <taxon>Dothideomycetes incertae sedis</taxon>
        <taxon>Coniosporium</taxon>
    </lineage>
</organism>
<dbReference type="HOGENOM" id="CLU_1669290_0_0_1"/>
<dbReference type="STRING" id="1168221.R7YPA9"/>
<reference evidence="3" key="1">
    <citation type="submission" date="2012-06" db="EMBL/GenBank/DDBJ databases">
        <title>The genome sequence of Coniosporium apollinis CBS 100218.</title>
        <authorList>
            <consortium name="The Broad Institute Genome Sequencing Platform"/>
            <person name="Cuomo C."/>
            <person name="Gorbushina A."/>
            <person name="Noack S."/>
            <person name="Walker B."/>
            <person name="Young S.K."/>
            <person name="Zeng Q."/>
            <person name="Gargeya S."/>
            <person name="Fitzgerald M."/>
            <person name="Haas B."/>
            <person name="Abouelleil A."/>
            <person name="Alvarado L."/>
            <person name="Arachchi H.M."/>
            <person name="Berlin A.M."/>
            <person name="Chapman S.B."/>
            <person name="Goldberg J."/>
            <person name="Griggs A."/>
            <person name="Gujja S."/>
            <person name="Hansen M."/>
            <person name="Howarth C."/>
            <person name="Imamovic A."/>
            <person name="Larimer J."/>
            <person name="McCowan C."/>
            <person name="Montmayeur A."/>
            <person name="Murphy C."/>
            <person name="Neiman D."/>
            <person name="Pearson M."/>
            <person name="Priest M."/>
            <person name="Roberts A."/>
            <person name="Saif S."/>
            <person name="Shea T."/>
            <person name="Sisk P."/>
            <person name="Sykes S."/>
            <person name="Wortman J."/>
            <person name="Nusbaum C."/>
            <person name="Birren B."/>
        </authorList>
    </citation>
    <scope>NUCLEOTIDE SEQUENCE [LARGE SCALE GENOMIC DNA]</scope>
    <source>
        <strain evidence="3">CBS 100218</strain>
    </source>
</reference>
<proteinExistence type="predicted"/>
<name>R7YPA9_CONA1</name>